<name>A0A1H9YP84_9PROT</name>
<dbReference type="Proteomes" id="UP000199345">
    <property type="component" value="Unassembled WGS sequence"/>
</dbReference>
<dbReference type="Pfam" id="PF04773">
    <property type="entry name" value="FecR"/>
    <property type="match status" value="1"/>
</dbReference>
<dbReference type="PIRSF" id="PIRSF018266">
    <property type="entry name" value="FecR"/>
    <property type="match status" value="1"/>
</dbReference>
<protein>
    <submittedName>
        <fullName evidence="3">FecR family protein</fullName>
    </submittedName>
</protein>
<dbReference type="GO" id="GO:0016989">
    <property type="term" value="F:sigma factor antagonist activity"/>
    <property type="evidence" value="ECO:0007669"/>
    <property type="project" value="TreeGrafter"/>
</dbReference>
<dbReference type="OrthoDB" id="8534726at2"/>
<proteinExistence type="predicted"/>
<reference evidence="4" key="1">
    <citation type="submission" date="2016-10" db="EMBL/GenBank/DDBJ databases">
        <authorList>
            <person name="Varghese N."/>
            <person name="Submissions S."/>
        </authorList>
    </citation>
    <scope>NUCLEOTIDE SEQUENCE [LARGE SCALE GENOMIC DNA]</scope>
    <source>
        <strain evidence="4">Nm71</strain>
    </source>
</reference>
<dbReference type="InterPro" id="IPR012373">
    <property type="entry name" value="Ferrdict_sens_TM"/>
</dbReference>
<dbReference type="InterPro" id="IPR006860">
    <property type="entry name" value="FecR"/>
</dbReference>
<dbReference type="PANTHER" id="PTHR30273">
    <property type="entry name" value="PERIPLASMIC SIGNAL SENSOR AND SIGMA FACTOR ACTIVATOR FECR-RELATED"/>
    <property type="match status" value="1"/>
</dbReference>
<dbReference type="EMBL" id="FOIA01000002">
    <property type="protein sequence ID" value="SES70416.1"/>
    <property type="molecule type" value="Genomic_DNA"/>
</dbReference>
<dbReference type="PANTHER" id="PTHR30273:SF2">
    <property type="entry name" value="PROTEIN FECR"/>
    <property type="match status" value="1"/>
</dbReference>
<gene>
    <name evidence="3" type="ORF">SAMN05216326_10280</name>
</gene>
<evidence type="ECO:0000313" key="4">
    <source>
        <dbReference type="Proteomes" id="UP000199345"/>
    </source>
</evidence>
<keyword evidence="4" id="KW-1185">Reference proteome</keyword>
<evidence type="ECO:0000259" key="1">
    <source>
        <dbReference type="Pfam" id="PF04773"/>
    </source>
</evidence>
<organism evidence="3 4">
    <name type="scientific">Nitrosomonas marina</name>
    <dbReference type="NCBI Taxonomy" id="917"/>
    <lineage>
        <taxon>Bacteria</taxon>
        <taxon>Pseudomonadati</taxon>
        <taxon>Pseudomonadota</taxon>
        <taxon>Betaproteobacteria</taxon>
        <taxon>Nitrosomonadales</taxon>
        <taxon>Nitrosomonadaceae</taxon>
        <taxon>Nitrosomonas</taxon>
    </lineage>
</organism>
<evidence type="ECO:0000259" key="2">
    <source>
        <dbReference type="Pfam" id="PF16220"/>
    </source>
</evidence>
<dbReference type="Pfam" id="PF16220">
    <property type="entry name" value="DUF4880"/>
    <property type="match status" value="1"/>
</dbReference>
<dbReference type="RefSeq" id="WP_090655509.1">
    <property type="nucleotide sequence ID" value="NZ_FOIA01000002.1"/>
</dbReference>
<evidence type="ECO:0000313" key="3">
    <source>
        <dbReference type="EMBL" id="SES70416.1"/>
    </source>
</evidence>
<accession>A0A1H9YP84</accession>
<dbReference type="Gene3D" id="2.60.120.1440">
    <property type="match status" value="1"/>
</dbReference>
<dbReference type="InterPro" id="IPR032623">
    <property type="entry name" value="FecR_N"/>
</dbReference>
<feature type="domain" description="FecR protein" evidence="1">
    <location>
        <begin position="115"/>
        <end position="210"/>
    </location>
</feature>
<dbReference type="AlphaFoldDB" id="A0A1H9YP84"/>
<feature type="domain" description="FecR N-terminal" evidence="2">
    <location>
        <begin position="16"/>
        <end position="57"/>
    </location>
</feature>
<sequence length="322" mass="36129">MNDFDKSHAIDPQILEEAADWAIKFQSGEANENDRLTFESWHKQSAAHTAAWHQIQSVLNAFKQVKPEIGCATFKRAGQFDRRQAVKTLGLLILVLPLSSWMAWRHLPWKDWTADVRTAIGEQKTMDLADGTRLVLNTASAVDIVISKEIRLLTLHSGEIYVTTGNDPAVLPRPLIVQTPQGTVKPIGTQFSVRRFDECTRVAVFQDAVEILPFQASAAMLHAGQQIDYRVDGIQSLQSVEASAASWTQGTFIAKHVRLADLVNELGRYRSGIIRCHPDVADIRVSGTFPIRDIDTSLKFLEETLPLHVSSFSRYWVTIDRQ</sequence>